<evidence type="ECO:0000259" key="1">
    <source>
        <dbReference type="Pfam" id="PF00085"/>
    </source>
</evidence>
<dbReference type="InterPro" id="IPR036249">
    <property type="entry name" value="Thioredoxin-like_sf"/>
</dbReference>
<reference evidence="2 3" key="1">
    <citation type="journal article" date="2019" name="Int. J. Syst. Evol. Microbiol.">
        <title>The Global Catalogue of Microorganisms (GCM) 10K type strain sequencing project: providing services to taxonomists for standard genome sequencing and annotation.</title>
        <authorList>
            <consortium name="The Broad Institute Genomics Platform"/>
            <consortium name="The Broad Institute Genome Sequencing Center for Infectious Disease"/>
            <person name="Wu L."/>
            <person name="Ma J."/>
        </authorList>
    </citation>
    <scope>NUCLEOTIDE SEQUENCE [LARGE SCALE GENOMIC DNA]</scope>
    <source>
        <strain evidence="2 3">JCM 9731</strain>
    </source>
</reference>
<dbReference type="InterPro" id="IPR013766">
    <property type="entry name" value="Thioredoxin_domain"/>
</dbReference>
<comment type="caution">
    <text evidence="2">The sequence shown here is derived from an EMBL/GenBank/DDBJ whole genome shotgun (WGS) entry which is preliminary data.</text>
</comment>
<accession>A0ABN0W6J1</accession>
<keyword evidence="3" id="KW-1185">Reference proteome</keyword>
<gene>
    <name evidence="2" type="ORF">GCM10008967_16820</name>
</gene>
<dbReference type="SUPFAM" id="SSF52833">
    <property type="entry name" value="Thioredoxin-like"/>
    <property type="match status" value="1"/>
</dbReference>
<evidence type="ECO:0000313" key="2">
    <source>
        <dbReference type="EMBL" id="GAA0326927.1"/>
    </source>
</evidence>
<dbReference type="EMBL" id="BAAADJ010000017">
    <property type="protein sequence ID" value="GAA0326927.1"/>
    <property type="molecule type" value="Genomic_DNA"/>
</dbReference>
<name>A0ABN0W6J1_9BACI</name>
<dbReference type="CDD" id="cd02947">
    <property type="entry name" value="TRX_family"/>
    <property type="match status" value="1"/>
</dbReference>
<dbReference type="Gene3D" id="3.40.30.10">
    <property type="entry name" value="Glutaredoxin"/>
    <property type="match status" value="1"/>
</dbReference>
<organism evidence="2 3">
    <name type="scientific">Bacillus carboniphilus</name>
    <dbReference type="NCBI Taxonomy" id="86663"/>
    <lineage>
        <taxon>Bacteria</taxon>
        <taxon>Bacillati</taxon>
        <taxon>Bacillota</taxon>
        <taxon>Bacilli</taxon>
        <taxon>Bacillales</taxon>
        <taxon>Bacillaceae</taxon>
        <taxon>Bacillus</taxon>
    </lineage>
</organism>
<sequence>MEQLTREEASVLMERERPYFLYLYTPMCGTCHLAEKMLTVIDELDPSMSIGKTDINYIPEFAELAEIESVPCLVFIKDKTIHQKLYAFQSVPHLLEKMKTFNR</sequence>
<protein>
    <submittedName>
        <fullName evidence="2">Thioredoxin family protein</fullName>
    </submittedName>
</protein>
<feature type="domain" description="Thioredoxin" evidence="1">
    <location>
        <begin position="11"/>
        <end position="97"/>
    </location>
</feature>
<evidence type="ECO:0000313" key="3">
    <source>
        <dbReference type="Proteomes" id="UP001500782"/>
    </source>
</evidence>
<proteinExistence type="predicted"/>
<dbReference type="Proteomes" id="UP001500782">
    <property type="component" value="Unassembled WGS sequence"/>
</dbReference>
<dbReference type="RefSeq" id="WP_343798126.1">
    <property type="nucleotide sequence ID" value="NZ_BAAADJ010000017.1"/>
</dbReference>
<dbReference type="Pfam" id="PF00085">
    <property type="entry name" value="Thioredoxin"/>
    <property type="match status" value="1"/>
</dbReference>